<gene>
    <name evidence="1" type="ORF">QFC19_005958</name>
</gene>
<comment type="caution">
    <text evidence="1">The sequence shown here is derived from an EMBL/GenBank/DDBJ whole genome shotgun (WGS) entry which is preliminary data.</text>
</comment>
<dbReference type="EMBL" id="JASBWR010000069">
    <property type="protein sequence ID" value="KAJ9099533.1"/>
    <property type="molecule type" value="Genomic_DNA"/>
</dbReference>
<keyword evidence="2" id="KW-1185">Reference proteome</keyword>
<accession>A0ACC2VJG6</accession>
<proteinExistence type="predicted"/>
<evidence type="ECO:0000313" key="2">
    <source>
        <dbReference type="Proteomes" id="UP001241377"/>
    </source>
</evidence>
<evidence type="ECO:0000313" key="1">
    <source>
        <dbReference type="EMBL" id="KAJ9099533.1"/>
    </source>
</evidence>
<organism evidence="1 2">
    <name type="scientific">Naganishia cerealis</name>
    <dbReference type="NCBI Taxonomy" id="610337"/>
    <lineage>
        <taxon>Eukaryota</taxon>
        <taxon>Fungi</taxon>
        <taxon>Dikarya</taxon>
        <taxon>Basidiomycota</taxon>
        <taxon>Agaricomycotina</taxon>
        <taxon>Tremellomycetes</taxon>
        <taxon>Filobasidiales</taxon>
        <taxon>Filobasidiaceae</taxon>
        <taxon>Naganishia</taxon>
    </lineage>
</organism>
<protein>
    <submittedName>
        <fullName evidence="1">Uncharacterized protein</fullName>
    </submittedName>
</protein>
<sequence length="158" mass="17679">MTVYQQGVPMEGWNDCPAVIPRPPMGKRKASRSRRVGMDRSPSTELPAPTAAETRLKLGSTDSLGSLMKSQGSEGEVLDSEKLEELYQNSSLLDKDVENCRKRIASLRGHERFVNEIVRRLQHEQAAVLNQYIVDYMTTNENVGSACLSLRKLVESQN</sequence>
<name>A0ACC2VJG6_9TREE</name>
<dbReference type="Proteomes" id="UP001241377">
    <property type="component" value="Unassembled WGS sequence"/>
</dbReference>
<reference evidence="1" key="1">
    <citation type="submission" date="2023-04" db="EMBL/GenBank/DDBJ databases">
        <title>Draft Genome sequencing of Naganishia species isolated from polar environments using Oxford Nanopore Technology.</title>
        <authorList>
            <person name="Leo P."/>
            <person name="Venkateswaran K."/>
        </authorList>
    </citation>
    <scope>NUCLEOTIDE SEQUENCE</scope>
    <source>
        <strain evidence="1">MNA-CCFEE 5261</strain>
    </source>
</reference>